<dbReference type="Pfam" id="PF13855">
    <property type="entry name" value="LRR_8"/>
    <property type="match status" value="2"/>
</dbReference>
<dbReference type="PANTHER" id="PTHR45712">
    <property type="entry name" value="AGAP008170-PA"/>
    <property type="match status" value="1"/>
</dbReference>
<dbReference type="Proteomes" id="UP000694924">
    <property type="component" value="Unplaced"/>
</dbReference>
<reference evidence="4" key="1">
    <citation type="submission" date="2025-08" db="UniProtKB">
        <authorList>
            <consortium name="RefSeq"/>
        </authorList>
    </citation>
    <scope>IDENTIFICATION</scope>
    <source>
        <tissue evidence="4">Whole body</tissue>
    </source>
</reference>
<organism evidence="3 4">
    <name type="scientific">Polistes dominula</name>
    <name type="common">European paper wasp</name>
    <name type="synonym">Vespa dominula</name>
    <dbReference type="NCBI Taxonomy" id="743375"/>
    <lineage>
        <taxon>Eukaryota</taxon>
        <taxon>Metazoa</taxon>
        <taxon>Ecdysozoa</taxon>
        <taxon>Arthropoda</taxon>
        <taxon>Hexapoda</taxon>
        <taxon>Insecta</taxon>
        <taxon>Pterygota</taxon>
        <taxon>Neoptera</taxon>
        <taxon>Endopterygota</taxon>
        <taxon>Hymenoptera</taxon>
        <taxon>Apocrita</taxon>
        <taxon>Aculeata</taxon>
        <taxon>Vespoidea</taxon>
        <taxon>Vespidae</taxon>
        <taxon>Polistinae</taxon>
        <taxon>Polistini</taxon>
        <taxon>Polistes</taxon>
    </lineage>
</organism>
<dbReference type="Pfam" id="PF00560">
    <property type="entry name" value="LRR_1"/>
    <property type="match status" value="1"/>
</dbReference>
<evidence type="ECO:0000313" key="3">
    <source>
        <dbReference type="Proteomes" id="UP000694924"/>
    </source>
</evidence>
<dbReference type="RefSeq" id="XP_015180556.1">
    <property type="nucleotide sequence ID" value="XM_015325070.1"/>
</dbReference>
<dbReference type="InterPro" id="IPR003591">
    <property type="entry name" value="Leu-rich_rpt_typical-subtyp"/>
</dbReference>
<dbReference type="PANTHER" id="PTHR45712:SF22">
    <property type="entry name" value="INSULIN-LIKE GROWTH FACTOR-BINDING PROTEIN COMPLEX ACID LABILE SUBUNIT"/>
    <property type="match status" value="1"/>
</dbReference>
<evidence type="ECO:0000256" key="2">
    <source>
        <dbReference type="ARBA" id="ARBA00022737"/>
    </source>
</evidence>
<evidence type="ECO:0000313" key="4">
    <source>
        <dbReference type="RefSeq" id="XP_015180556.1"/>
    </source>
</evidence>
<dbReference type="SUPFAM" id="SSF52047">
    <property type="entry name" value="RNI-like"/>
    <property type="match status" value="1"/>
</dbReference>
<sequence length="452" mass="52217">MWNLNKSIIVVVFIGRMISCLLATTISLNPKNFEQNLSLNFEESMDKCDTQQQEIVKLNNTNLMTVTDNFIVSDHVDSIILENNTISYISPKAFESVPNLSCLNIRWNNLTDIFYYFLPSFTHKSLKKLNLAHTAFDRYTKTYEYLYGSVSSKGFLPNVTHLDISDNNLDVLPSYLETLFPRLTHLYLSDNKIYSDYLKRIPATTQYLYLERNGYEVDITSFPRNISALFLSKNNLVQNYYINSYPNLRILSIKECNTLSEVFPYLDNGKLVDLDISSNDLSVIHADLFKNPKSLQRLSLDRNSLDSILFLESFVSLTDLSIAYNKLVNITSNLFTNTKNLKKLNLRGNRIALIDKDAFLNLKMLEKLDLAENRLTKLPDSWMNTLTGLRYLNLQSNLFSSIDYMHINARIPLNYLFLGNNNITKIEMASLRNLPSTVNVFPEYMIKYNIPE</sequence>
<accession>A0ABM1IK19</accession>
<gene>
    <name evidence="4" type="primary">LOC107068551</name>
</gene>
<dbReference type="PROSITE" id="PS51450">
    <property type="entry name" value="LRR"/>
    <property type="match status" value="2"/>
</dbReference>
<dbReference type="InterPro" id="IPR050333">
    <property type="entry name" value="SLRP"/>
</dbReference>
<keyword evidence="2" id="KW-0677">Repeat</keyword>
<proteinExistence type="predicted"/>
<dbReference type="InterPro" id="IPR001611">
    <property type="entry name" value="Leu-rich_rpt"/>
</dbReference>
<protein>
    <submittedName>
        <fullName evidence="4">Leucine-rich repeat-containing protein let-4-like</fullName>
    </submittedName>
</protein>
<evidence type="ECO:0000256" key="1">
    <source>
        <dbReference type="ARBA" id="ARBA00022614"/>
    </source>
</evidence>
<dbReference type="SMART" id="SM00369">
    <property type="entry name" value="LRR_TYP"/>
    <property type="match status" value="6"/>
</dbReference>
<name>A0ABM1IK19_POLDO</name>
<keyword evidence="3" id="KW-1185">Reference proteome</keyword>
<dbReference type="Gene3D" id="3.80.10.10">
    <property type="entry name" value="Ribonuclease Inhibitor"/>
    <property type="match status" value="3"/>
</dbReference>
<dbReference type="InterPro" id="IPR032675">
    <property type="entry name" value="LRR_dom_sf"/>
</dbReference>
<dbReference type="GeneID" id="107068551"/>
<keyword evidence="1" id="KW-0433">Leucine-rich repeat</keyword>